<evidence type="ECO:0000313" key="2">
    <source>
        <dbReference type="EMBL" id="MCG2586940.1"/>
    </source>
</evidence>
<gene>
    <name evidence="2" type="ORF">L6773_00080</name>
</gene>
<keyword evidence="3" id="KW-1185">Reference proteome</keyword>
<dbReference type="InterPro" id="IPR029063">
    <property type="entry name" value="SAM-dependent_MTases_sf"/>
</dbReference>
<dbReference type="Pfam" id="PF13649">
    <property type="entry name" value="Methyltransf_25"/>
    <property type="match status" value="1"/>
</dbReference>
<reference evidence="2" key="1">
    <citation type="submission" date="2022-01" db="EMBL/GenBank/DDBJ databases">
        <authorList>
            <person name="Wang Y."/>
        </authorList>
    </citation>
    <scope>NUCLEOTIDE SEQUENCE</scope>
    <source>
        <strain evidence="2">WB101</strain>
    </source>
</reference>
<dbReference type="RefSeq" id="WP_237851790.1">
    <property type="nucleotide sequence ID" value="NZ_JAKLWS010000001.1"/>
</dbReference>
<sequence length="208" mass="24699">MNSAAKNTVRYYDKLANRYDKQYQTYLNHTHEKLLDKIELSPEDEVLDCSAGTGLLAHEIMEKFGSFKRLVLNDPAPNMQERAKYRLRYAKDVEFTSHFTEELPFENETFTQIICLNSFHYYTDQDRVLKNFSRILKPGGTLWMLDWNRTGSFKIANKFIDWLSPENINSRTLPELKSLLADHEFDVVDEDTWGYRWWNFLFVRCEAV</sequence>
<evidence type="ECO:0000259" key="1">
    <source>
        <dbReference type="Pfam" id="PF13649"/>
    </source>
</evidence>
<accession>A0ABS9K7X1</accession>
<dbReference type="SUPFAM" id="SSF53335">
    <property type="entry name" value="S-adenosyl-L-methionine-dependent methyltransferases"/>
    <property type="match status" value="1"/>
</dbReference>
<name>A0ABS9K7X1_9BACT</name>
<protein>
    <submittedName>
        <fullName evidence="2">Methyltransferase domain-containing protein</fullName>
    </submittedName>
</protein>
<comment type="caution">
    <text evidence="2">The sequence shown here is derived from an EMBL/GenBank/DDBJ whole genome shotgun (WGS) entry which is preliminary data.</text>
</comment>
<organism evidence="2 3">
    <name type="scientific">Rhodohalobacter sulfatireducens</name>
    <dbReference type="NCBI Taxonomy" id="2911366"/>
    <lineage>
        <taxon>Bacteria</taxon>
        <taxon>Pseudomonadati</taxon>
        <taxon>Balneolota</taxon>
        <taxon>Balneolia</taxon>
        <taxon>Balneolales</taxon>
        <taxon>Balneolaceae</taxon>
        <taxon>Rhodohalobacter</taxon>
    </lineage>
</organism>
<feature type="domain" description="Methyltransferase" evidence="1">
    <location>
        <begin position="46"/>
        <end position="140"/>
    </location>
</feature>
<dbReference type="Proteomes" id="UP001165366">
    <property type="component" value="Unassembled WGS sequence"/>
</dbReference>
<dbReference type="EMBL" id="JAKLWS010000001">
    <property type="protein sequence ID" value="MCG2586940.1"/>
    <property type="molecule type" value="Genomic_DNA"/>
</dbReference>
<dbReference type="PANTHER" id="PTHR42912">
    <property type="entry name" value="METHYLTRANSFERASE"/>
    <property type="match status" value="1"/>
</dbReference>
<dbReference type="GO" id="GO:0032259">
    <property type="term" value="P:methylation"/>
    <property type="evidence" value="ECO:0007669"/>
    <property type="project" value="UniProtKB-KW"/>
</dbReference>
<dbReference type="Gene3D" id="3.40.50.150">
    <property type="entry name" value="Vaccinia Virus protein VP39"/>
    <property type="match status" value="1"/>
</dbReference>
<dbReference type="CDD" id="cd02440">
    <property type="entry name" value="AdoMet_MTases"/>
    <property type="match status" value="1"/>
</dbReference>
<dbReference type="PANTHER" id="PTHR42912:SF80">
    <property type="entry name" value="METHYLTRANSFERASE DOMAIN-CONTAINING PROTEIN"/>
    <property type="match status" value="1"/>
</dbReference>
<dbReference type="InterPro" id="IPR041698">
    <property type="entry name" value="Methyltransf_25"/>
</dbReference>
<dbReference type="GO" id="GO:0008168">
    <property type="term" value="F:methyltransferase activity"/>
    <property type="evidence" value="ECO:0007669"/>
    <property type="project" value="UniProtKB-KW"/>
</dbReference>
<reference evidence="2" key="2">
    <citation type="submission" date="2024-05" db="EMBL/GenBank/DDBJ databases">
        <title>Rhodohalobacter halophilus gen. nov., sp. nov., a moderately halophilic member of the family Balneolaceae.</title>
        <authorList>
            <person name="Xia J."/>
        </authorList>
    </citation>
    <scope>NUCLEOTIDE SEQUENCE</scope>
    <source>
        <strain evidence="2">WB101</strain>
    </source>
</reference>
<evidence type="ECO:0000313" key="3">
    <source>
        <dbReference type="Proteomes" id="UP001165366"/>
    </source>
</evidence>
<proteinExistence type="predicted"/>
<keyword evidence="2" id="KW-0808">Transferase</keyword>
<dbReference type="InterPro" id="IPR050508">
    <property type="entry name" value="Methyltransf_Superfamily"/>
</dbReference>
<keyword evidence="2" id="KW-0489">Methyltransferase</keyword>